<gene>
    <name evidence="7" type="ORF">ACFFHF_19915</name>
</gene>
<evidence type="ECO:0000256" key="2">
    <source>
        <dbReference type="ARBA" id="ARBA00004496"/>
    </source>
</evidence>
<comment type="cofactor">
    <cofactor evidence="1">
        <name>Zn(2+)</name>
        <dbReference type="ChEBI" id="CHEBI:29105"/>
    </cofactor>
</comment>
<dbReference type="Pfam" id="PF07973">
    <property type="entry name" value="tRNA_SAD"/>
    <property type="match status" value="1"/>
</dbReference>
<evidence type="ECO:0000256" key="1">
    <source>
        <dbReference type="ARBA" id="ARBA00001947"/>
    </source>
</evidence>
<dbReference type="Gene3D" id="3.30.980.10">
    <property type="entry name" value="Threonyl-trna Synthetase, Chain A, domain 2"/>
    <property type="match status" value="1"/>
</dbReference>
<name>A0ABV6KVV1_9BACI</name>
<dbReference type="Gene3D" id="2.40.30.130">
    <property type="match status" value="1"/>
</dbReference>
<dbReference type="InterPro" id="IPR009000">
    <property type="entry name" value="Transl_B-barrel_sf"/>
</dbReference>
<dbReference type="InterPro" id="IPR018163">
    <property type="entry name" value="Thr/Ala-tRNA-synth_IIc_edit"/>
</dbReference>
<keyword evidence="8" id="KW-1185">Reference proteome</keyword>
<dbReference type="RefSeq" id="WP_377058896.1">
    <property type="nucleotide sequence ID" value="NZ_JBHLUU010000122.1"/>
</dbReference>
<dbReference type="Pfam" id="PF01411">
    <property type="entry name" value="tRNA-synt_2c"/>
    <property type="match status" value="1"/>
</dbReference>
<dbReference type="SUPFAM" id="SSF55186">
    <property type="entry name" value="ThrRS/AlaRS common domain"/>
    <property type="match status" value="1"/>
</dbReference>
<evidence type="ECO:0000259" key="6">
    <source>
        <dbReference type="PROSITE" id="PS50860"/>
    </source>
</evidence>
<evidence type="ECO:0000313" key="7">
    <source>
        <dbReference type="EMBL" id="MFC0477459.1"/>
    </source>
</evidence>
<dbReference type="Proteomes" id="UP001589738">
    <property type="component" value="Unassembled WGS sequence"/>
</dbReference>
<evidence type="ECO:0000256" key="5">
    <source>
        <dbReference type="SAM" id="Coils"/>
    </source>
</evidence>
<keyword evidence="5" id="KW-0175">Coiled coil</keyword>
<dbReference type="SUPFAM" id="SSF50447">
    <property type="entry name" value="Translation proteins"/>
    <property type="match status" value="1"/>
</dbReference>
<evidence type="ECO:0000256" key="3">
    <source>
        <dbReference type="ARBA" id="ARBA00022723"/>
    </source>
</evidence>
<dbReference type="PANTHER" id="PTHR43462:SF1">
    <property type="entry name" value="ALANYL-TRNA EDITING PROTEIN AARSD1"/>
    <property type="match status" value="1"/>
</dbReference>
<comment type="caution">
    <text evidence="7">The sequence shown here is derived from an EMBL/GenBank/DDBJ whole genome shotgun (WGS) entry which is preliminary data.</text>
</comment>
<organism evidence="7 8">
    <name type="scientific">Robertmurraya beringensis</name>
    <dbReference type="NCBI Taxonomy" id="641660"/>
    <lineage>
        <taxon>Bacteria</taxon>
        <taxon>Bacillati</taxon>
        <taxon>Bacillota</taxon>
        <taxon>Bacilli</taxon>
        <taxon>Bacillales</taxon>
        <taxon>Bacillaceae</taxon>
        <taxon>Robertmurraya</taxon>
    </lineage>
</organism>
<proteinExistence type="predicted"/>
<comment type="subcellular location">
    <subcellularLocation>
        <location evidence="2">Cytoplasm</location>
    </subcellularLocation>
</comment>
<accession>A0ABV6KVV1</accession>
<dbReference type="InterPro" id="IPR012947">
    <property type="entry name" value="tRNA_SAD"/>
</dbReference>
<sequence length="393" mass="44399">MTNKLYYENVYQSTFVATVTKSEEDYIVLSETAFYPTGGGQPCDTGTINGKIVSNVEEVNGEIRHYINDSIPVGSKVEGIIDWERRFDHMQQHAGQHILTAAFVELYGYETTSFHLGSEKVTIDLNVENISSQELEKVEQLTNQIILEHRKIETVWVSKEEVNQYPLRKTLSVEENIRLVIIPEFDYNGCGGTHPQNTGEVQALSILGTERQKKKTRIEFVCGHRVRKQIHDKTTVISKLTSLLHAPQNELETNAIRLIDRNKTLEKEIKSLQDTIFQYEALELLKDTIKVGNHRVVQTTFKDKGLQELQTIARYVLANDPEVNVLFVSEINGKLQFVCQREQAAINMKYLAQSILPVINGKGGGNEKKAQGGGEAKTITSDALLTMLLHQLK</sequence>
<reference evidence="7 8" key="1">
    <citation type="submission" date="2024-09" db="EMBL/GenBank/DDBJ databases">
        <authorList>
            <person name="Sun Q."/>
            <person name="Mori K."/>
        </authorList>
    </citation>
    <scope>NUCLEOTIDE SEQUENCE [LARGE SCALE GENOMIC DNA]</scope>
    <source>
        <strain evidence="7 8">CGMCC 1.9126</strain>
    </source>
</reference>
<dbReference type="Gene3D" id="3.10.310.40">
    <property type="match status" value="1"/>
</dbReference>
<dbReference type="InterPro" id="IPR018165">
    <property type="entry name" value="Ala-tRNA-synth_IIc_core"/>
</dbReference>
<protein>
    <submittedName>
        <fullName evidence="7">DHHA1 domain-containing protein</fullName>
    </submittedName>
</protein>
<feature type="domain" description="Alanyl-transfer RNA synthetases family profile" evidence="6">
    <location>
        <begin position="1"/>
        <end position="232"/>
    </location>
</feature>
<keyword evidence="4" id="KW-0862">Zinc</keyword>
<feature type="coiled-coil region" evidence="5">
    <location>
        <begin position="248"/>
        <end position="282"/>
    </location>
</feature>
<dbReference type="InterPro" id="IPR051335">
    <property type="entry name" value="Alanyl-tRNA_Editing_Enzymes"/>
</dbReference>
<dbReference type="EMBL" id="JBHLUU010000122">
    <property type="protein sequence ID" value="MFC0477459.1"/>
    <property type="molecule type" value="Genomic_DNA"/>
</dbReference>
<keyword evidence="3" id="KW-0479">Metal-binding</keyword>
<evidence type="ECO:0000256" key="4">
    <source>
        <dbReference type="ARBA" id="ARBA00022833"/>
    </source>
</evidence>
<evidence type="ECO:0000313" key="8">
    <source>
        <dbReference type="Proteomes" id="UP001589738"/>
    </source>
</evidence>
<dbReference type="PROSITE" id="PS50860">
    <property type="entry name" value="AA_TRNA_LIGASE_II_ALA"/>
    <property type="match status" value="1"/>
</dbReference>
<dbReference type="SMART" id="SM00863">
    <property type="entry name" value="tRNA_SAD"/>
    <property type="match status" value="1"/>
</dbReference>
<dbReference type="PANTHER" id="PTHR43462">
    <property type="entry name" value="ALANYL-TRNA EDITING PROTEIN"/>
    <property type="match status" value="1"/>
</dbReference>
<dbReference type="InterPro" id="IPR018164">
    <property type="entry name" value="Ala-tRNA-synth_IIc_N"/>
</dbReference>